<evidence type="ECO:0000313" key="2">
    <source>
        <dbReference type="EMBL" id="KOO04861.1"/>
    </source>
</evidence>
<organism evidence="2 3">
    <name type="scientific">Vibrio nereis</name>
    <dbReference type="NCBI Taxonomy" id="693"/>
    <lineage>
        <taxon>Bacteria</taxon>
        <taxon>Pseudomonadati</taxon>
        <taxon>Pseudomonadota</taxon>
        <taxon>Gammaproteobacteria</taxon>
        <taxon>Vibrionales</taxon>
        <taxon>Vibrionaceae</taxon>
        <taxon>Vibrio</taxon>
    </lineage>
</organism>
<feature type="compositionally biased region" description="Polar residues" evidence="1">
    <location>
        <begin position="1"/>
        <end position="10"/>
    </location>
</feature>
<evidence type="ECO:0008006" key="4">
    <source>
        <dbReference type="Google" id="ProtNLM"/>
    </source>
</evidence>
<dbReference type="STRING" id="693.AKJ17_03870"/>
<dbReference type="AlphaFoldDB" id="A0A0M0HS20"/>
<gene>
    <name evidence="2" type="ORF">AKJ17_03870</name>
</gene>
<dbReference type="Proteomes" id="UP000037515">
    <property type="component" value="Unassembled WGS sequence"/>
</dbReference>
<keyword evidence="3" id="KW-1185">Reference proteome</keyword>
<protein>
    <recommendedName>
        <fullName evidence="4">DUF3987 domain-containing protein</fullName>
    </recommendedName>
</protein>
<reference evidence="3" key="1">
    <citation type="submission" date="2015-08" db="EMBL/GenBank/DDBJ databases">
        <title>Vibrio galatheae sp. nov., a novel member of the Vibrionaceae family isolated from the Solomon Islands.</title>
        <authorList>
            <person name="Giubergia S."/>
            <person name="Machado H."/>
            <person name="Mateiu R.V."/>
            <person name="Gram L."/>
        </authorList>
    </citation>
    <scope>NUCLEOTIDE SEQUENCE [LARGE SCALE GENOMIC DNA]</scope>
    <source>
        <strain evidence="3">DSM 19584</strain>
    </source>
</reference>
<accession>A0A0M0HS20</accession>
<evidence type="ECO:0000256" key="1">
    <source>
        <dbReference type="SAM" id="MobiDB-lite"/>
    </source>
</evidence>
<comment type="caution">
    <text evidence="2">The sequence shown here is derived from an EMBL/GenBank/DDBJ whole genome shotgun (WGS) entry which is preliminary data.</text>
</comment>
<dbReference type="Pfam" id="PF13148">
    <property type="entry name" value="DUF3987"/>
    <property type="match status" value="1"/>
</dbReference>
<feature type="region of interest" description="Disordered" evidence="1">
    <location>
        <begin position="1"/>
        <end position="33"/>
    </location>
</feature>
<feature type="compositionally biased region" description="Basic and acidic residues" evidence="1">
    <location>
        <begin position="15"/>
        <end position="25"/>
    </location>
</feature>
<sequence>MPEIETVNQVATANKTKEKAEKEMRSQQNDPAQLELELDFETDTGNTGNTGNTGMWRLPIPLSEINLPEVMQLRDEMLPRAIQKFVREKSFSIDNMAPDFLAVSLIVMGAGIIGSNVEIEPKKNDTWRIAATIWSLLVGKASARKTPALSSANSFVDRVKKEVISPQVKKQESVYKIKKKRFDQMQSTLEKDLEQALEQGDDTRISKIADSLAALVEPTSVDRRDIYINDSTIEALTICAQSNPSGLTVVRDELSGLLNIFNQPNRSHERSVYLEAFNGKRNSYVIRRVGREDVTLEQLFVGLLGGIQPDMLKPLITSAMNGQAADGFLERCLQMSVYPTSNQRKVTDCKVSERASNDVFHTFSKLAELNTPREPIVLKFDYEAQKKWSKWSEEALRDELTSPTELESYHVKRLEHCAKLAMTFHLLDEAFKTSPDGEFMPQTTVGIESLNRAMVWMRYLRSHAYRIIASAKNSSSENSPASVLLSRLNKLNGQFTMSQLSTKGWKNLTKAEERHEAIETLLAHGYIKEARILIGSSAKSVKGFVIHPHYQQ</sequence>
<evidence type="ECO:0000313" key="3">
    <source>
        <dbReference type="Proteomes" id="UP000037515"/>
    </source>
</evidence>
<name>A0A0M0HS20_VIBNE</name>
<dbReference type="PATRIC" id="fig|693.5.peg.781"/>
<dbReference type="EMBL" id="LHPJ01000004">
    <property type="protein sequence ID" value="KOO04861.1"/>
    <property type="molecule type" value="Genomic_DNA"/>
</dbReference>
<dbReference type="InterPro" id="IPR025048">
    <property type="entry name" value="DUF3987"/>
</dbReference>
<proteinExistence type="predicted"/>